<name>A0A1B0BE96_9MUSC</name>
<dbReference type="InterPro" id="IPR001694">
    <property type="entry name" value="NADH_UbQ_OxRdtase_su1/FPO"/>
</dbReference>
<reference evidence="5" key="2">
    <citation type="submission" date="2020-05" db="UniProtKB">
        <authorList>
            <consortium name="EnsemblMetazoa"/>
        </authorList>
    </citation>
    <scope>IDENTIFICATION</scope>
    <source>
        <strain evidence="5">IAEA</strain>
    </source>
</reference>
<keyword evidence="3" id="KW-1133">Transmembrane helix</keyword>
<dbReference type="Proteomes" id="UP000092460">
    <property type="component" value="Unassembled WGS sequence"/>
</dbReference>
<proteinExistence type="predicted"/>
<reference evidence="6" key="1">
    <citation type="submission" date="2015-01" db="EMBL/GenBank/DDBJ databases">
        <authorList>
            <person name="Aksoy S."/>
            <person name="Warren W."/>
            <person name="Wilson R.K."/>
        </authorList>
    </citation>
    <scope>NUCLEOTIDE SEQUENCE [LARGE SCALE GENOMIC DNA]</scope>
    <source>
        <strain evidence="6">IAEA</strain>
    </source>
</reference>
<evidence type="ECO:0000256" key="1">
    <source>
        <dbReference type="ARBA" id="ARBA00004141"/>
    </source>
</evidence>
<keyword evidence="2" id="KW-0812">Transmembrane</keyword>
<dbReference type="GO" id="GO:0016020">
    <property type="term" value="C:membrane"/>
    <property type="evidence" value="ECO:0007669"/>
    <property type="project" value="UniProtKB-SubCell"/>
</dbReference>
<evidence type="ECO:0000256" key="2">
    <source>
        <dbReference type="ARBA" id="ARBA00022692"/>
    </source>
</evidence>
<comment type="subcellular location">
    <subcellularLocation>
        <location evidence="1">Membrane</location>
        <topology evidence="1">Multi-pass membrane protein</topology>
    </subcellularLocation>
</comment>
<keyword evidence="4" id="KW-0472">Membrane</keyword>
<organism evidence="5 6">
    <name type="scientific">Glossina palpalis gambiensis</name>
    <dbReference type="NCBI Taxonomy" id="67801"/>
    <lineage>
        <taxon>Eukaryota</taxon>
        <taxon>Metazoa</taxon>
        <taxon>Ecdysozoa</taxon>
        <taxon>Arthropoda</taxon>
        <taxon>Hexapoda</taxon>
        <taxon>Insecta</taxon>
        <taxon>Pterygota</taxon>
        <taxon>Neoptera</taxon>
        <taxon>Endopterygota</taxon>
        <taxon>Diptera</taxon>
        <taxon>Brachycera</taxon>
        <taxon>Muscomorpha</taxon>
        <taxon>Hippoboscoidea</taxon>
        <taxon>Glossinidae</taxon>
        <taxon>Glossina</taxon>
    </lineage>
</organism>
<evidence type="ECO:0000313" key="6">
    <source>
        <dbReference type="Proteomes" id="UP000092460"/>
    </source>
</evidence>
<dbReference type="AlphaFoldDB" id="A0A1B0BE96"/>
<dbReference type="EnsemblMetazoa" id="GPPI027214-RA">
    <property type="protein sequence ID" value="GPPI027214-PA"/>
    <property type="gene ID" value="GPPI027214"/>
</dbReference>
<evidence type="ECO:0000256" key="3">
    <source>
        <dbReference type="ARBA" id="ARBA00022989"/>
    </source>
</evidence>
<dbReference type="STRING" id="67801.A0A1B0BE96"/>
<dbReference type="EMBL" id="JXJN01012813">
    <property type="status" value="NOT_ANNOTATED_CDS"/>
    <property type="molecule type" value="Genomic_DNA"/>
</dbReference>
<dbReference type="EMBL" id="JXJN01012814">
    <property type="status" value="NOT_ANNOTATED_CDS"/>
    <property type="molecule type" value="Genomic_DNA"/>
</dbReference>
<dbReference type="VEuPathDB" id="VectorBase:GPPI027214"/>
<dbReference type="Pfam" id="PF00146">
    <property type="entry name" value="NADHdh"/>
    <property type="match status" value="1"/>
</dbReference>
<evidence type="ECO:0000256" key="4">
    <source>
        <dbReference type="ARBA" id="ARBA00023136"/>
    </source>
</evidence>
<keyword evidence="6" id="KW-1185">Reference proteome</keyword>
<protein>
    <submittedName>
        <fullName evidence="5">Uncharacterized protein</fullName>
    </submittedName>
</protein>
<accession>A0A1B0BE96</accession>
<evidence type="ECO:0000313" key="5">
    <source>
        <dbReference type="EnsemblMetazoa" id="GPPI027214-PA"/>
    </source>
</evidence>
<sequence length="250" mass="28202">MIEEQLTEQHMIEVKDEEELVMEKVISNTCLDIINDKKTRIGVAFLSLLERKVLGYNQIRKGPNKVGICGIPQPFSDAIKDVQEEFRSHVKVLLLVLFVGTEAKLITDGRDITDKIKKTQELLKALNETLIHHVHISTSVIVFPVPEGSKITYGMLKTSSRSIFATALFCSELSMQLCHPYRQLSNNHLTLYPTVDVRATALGWETRTVRLNSQTLMRRRSAVSGSNTAKSKILNDNLGSHIYAESCHRI</sequence>